<evidence type="ECO:0000313" key="1">
    <source>
        <dbReference type="EMBL" id="KAK7077502.1"/>
    </source>
</evidence>
<keyword evidence="2" id="KW-1185">Reference proteome</keyword>
<dbReference type="GO" id="GO:0000030">
    <property type="term" value="F:mannosyltransferase activity"/>
    <property type="evidence" value="ECO:0007669"/>
    <property type="project" value="TreeGrafter"/>
</dbReference>
<evidence type="ECO:0000313" key="2">
    <source>
        <dbReference type="Proteomes" id="UP001381693"/>
    </source>
</evidence>
<organism evidence="1 2">
    <name type="scientific">Halocaridina rubra</name>
    <name type="common">Hawaiian red shrimp</name>
    <dbReference type="NCBI Taxonomy" id="373956"/>
    <lineage>
        <taxon>Eukaryota</taxon>
        <taxon>Metazoa</taxon>
        <taxon>Ecdysozoa</taxon>
        <taxon>Arthropoda</taxon>
        <taxon>Crustacea</taxon>
        <taxon>Multicrustacea</taxon>
        <taxon>Malacostraca</taxon>
        <taxon>Eumalacostraca</taxon>
        <taxon>Eucarida</taxon>
        <taxon>Decapoda</taxon>
        <taxon>Pleocyemata</taxon>
        <taxon>Caridea</taxon>
        <taxon>Atyoidea</taxon>
        <taxon>Atyidae</taxon>
        <taxon>Halocaridina</taxon>
    </lineage>
</organism>
<feature type="non-terminal residue" evidence="1">
    <location>
        <position position="94"/>
    </location>
</feature>
<dbReference type="PANTHER" id="PTHR44216">
    <property type="entry name" value="PROTEIN O-MANNOSYL-TRANSFERASE TMTC2"/>
    <property type="match status" value="1"/>
</dbReference>
<dbReference type="PANTHER" id="PTHR44216:SF3">
    <property type="entry name" value="PROTEIN O-MANNOSYL-TRANSFERASE TMTC2"/>
    <property type="match status" value="1"/>
</dbReference>
<name>A0AAN8X4B6_HALRR</name>
<accession>A0AAN8X4B6</accession>
<keyword evidence="1" id="KW-0472">Membrane</keyword>
<sequence>MNPLSHVFLNDYWGKPMTDPLSHKSYRPLTILTFRLCHQLIGLRPFGYHLVNVILHSCVCLLLTKLLFRVVHLSQVTALSASLIFATHPIHTEA</sequence>
<gene>
    <name evidence="1" type="primary">TMTC1_2</name>
    <name evidence="1" type="ORF">SK128_008857</name>
</gene>
<dbReference type="Proteomes" id="UP001381693">
    <property type="component" value="Unassembled WGS sequence"/>
</dbReference>
<proteinExistence type="predicted"/>
<dbReference type="EMBL" id="JAXCGZ010008675">
    <property type="protein sequence ID" value="KAK7077502.1"/>
    <property type="molecule type" value="Genomic_DNA"/>
</dbReference>
<protein>
    <submittedName>
        <fullName evidence="1">Transmembrane</fullName>
    </submittedName>
</protein>
<reference evidence="1 2" key="1">
    <citation type="submission" date="2023-11" db="EMBL/GenBank/DDBJ databases">
        <title>Halocaridina rubra genome assembly.</title>
        <authorList>
            <person name="Smith C."/>
        </authorList>
    </citation>
    <scope>NUCLEOTIDE SEQUENCE [LARGE SCALE GENOMIC DNA]</scope>
    <source>
        <strain evidence="1">EP-1</strain>
        <tissue evidence="1">Whole</tissue>
    </source>
</reference>
<dbReference type="AlphaFoldDB" id="A0AAN8X4B6"/>
<dbReference type="GO" id="GO:0005789">
    <property type="term" value="C:endoplasmic reticulum membrane"/>
    <property type="evidence" value="ECO:0007669"/>
    <property type="project" value="TreeGrafter"/>
</dbReference>
<comment type="caution">
    <text evidence="1">The sequence shown here is derived from an EMBL/GenBank/DDBJ whole genome shotgun (WGS) entry which is preliminary data.</text>
</comment>
<dbReference type="GO" id="GO:0035269">
    <property type="term" value="P:protein O-linked glycosylation via mannose"/>
    <property type="evidence" value="ECO:0007669"/>
    <property type="project" value="TreeGrafter"/>
</dbReference>
<keyword evidence="1" id="KW-0812">Transmembrane</keyword>
<dbReference type="InterPro" id="IPR052384">
    <property type="entry name" value="TMTC_O-mannosyltransferase"/>
</dbReference>